<evidence type="ECO:0000313" key="2">
    <source>
        <dbReference type="EMBL" id="SHG40465.1"/>
    </source>
</evidence>
<keyword evidence="3" id="KW-1185">Reference proteome</keyword>
<gene>
    <name evidence="2" type="ORF">SAMN05443144_12727</name>
</gene>
<dbReference type="EMBL" id="FQUS01000027">
    <property type="protein sequence ID" value="SHG40465.1"/>
    <property type="molecule type" value="Genomic_DNA"/>
</dbReference>
<evidence type="ECO:0000313" key="3">
    <source>
        <dbReference type="Proteomes" id="UP000184041"/>
    </source>
</evidence>
<dbReference type="STRING" id="1194090.SAMN05443144_12727"/>
<accession>A0A1M5JJ90</accession>
<name>A0A1M5JJ90_9BACT</name>
<feature type="coiled-coil region" evidence="1">
    <location>
        <begin position="44"/>
        <end position="74"/>
    </location>
</feature>
<protein>
    <submittedName>
        <fullName evidence="2">Uncharacterized protein</fullName>
    </submittedName>
</protein>
<evidence type="ECO:0000256" key="1">
    <source>
        <dbReference type="SAM" id="Coils"/>
    </source>
</evidence>
<sequence length="128" mass="14881">MKKLAEILSWLGEFEDKMARDEYLKSKGYDLDKLEEEGVNTFKKALAENKLKKAQEKKSLLKRAQELLKSQSQAISLKSILSNMESPESKFAFQFSKLDDISDEDALKMFNDEQLLQLIEKLEKEDEQ</sequence>
<dbReference type="RefSeq" id="WP_073067856.1">
    <property type="nucleotide sequence ID" value="NZ_FQUS01000027.1"/>
</dbReference>
<organism evidence="2 3">
    <name type="scientific">Fodinibius roseus</name>
    <dbReference type="NCBI Taxonomy" id="1194090"/>
    <lineage>
        <taxon>Bacteria</taxon>
        <taxon>Pseudomonadati</taxon>
        <taxon>Balneolota</taxon>
        <taxon>Balneolia</taxon>
        <taxon>Balneolales</taxon>
        <taxon>Balneolaceae</taxon>
        <taxon>Fodinibius</taxon>
    </lineage>
</organism>
<dbReference type="Proteomes" id="UP000184041">
    <property type="component" value="Unassembled WGS sequence"/>
</dbReference>
<keyword evidence="1" id="KW-0175">Coiled coil</keyword>
<reference evidence="2 3" key="1">
    <citation type="submission" date="2016-11" db="EMBL/GenBank/DDBJ databases">
        <authorList>
            <person name="Jaros S."/>
            <person name="Januszkiewicz K."/>
            <person name="Wedrychowicz H."/>
        </authorList>
    </citation>
    <scope>NUCLEOTIDE SEQUENCE [LARGE SCALE GENOMIC DNA]</scope>
    <source>
        <strain evidence="2 3">DSM 21986</strain>
    </source>
</reference>
<dbReference type="AlphaFoldDB" id="A0A1M5JJ90"/>
<proteinExistence type="predicted"/>